<keyword evidence="2" id="KW-0732">Signal</keyword>
<dbReference type="EMBL" id="JBAMIC010004070">
    <property type="protein sequence ID" value="KAK7088563.1"/>
    <property type="molecule type" value="Genomic_DNA"/>
</dbReference>
<proteinExistence type="predicted"/>
<dbReference type="AlphaFoldDB" id="A0AAN9FXG3"/>
<feature type="region of interest" description="Disordered" evidence="1">
    <location>
        <begin position="17"/>
        <end position="36"/>
    </location>
</feature>
<reference evidence="3 4" key="1">
    <citation type="submission" date="2024-02" db="EMBL/GenBank/DDBJ databases">
        <title>Chromosome-scale genome assembly of the rough periwinkle Littorina saxatilis.</title>
        <authorList>
            <person name="De Jode A."/>
            <person name="Faria R."/>
            <person name="Formenti G."/>
            <person name="Sims Y."/>
            <person name="Smith T.P."/>
            <person name="Tracey A."/>
            <person name="Wood J.M.D."/>
            <person name="Zagrodzka Z.B."/>
            <person name="Johannesson K."/>
            <person name="Butlin R.K."/>
            <person name="Leder E.H."/>
        </authorList>
    </citation>
    <scope>NUCLEOTIDE SEQUENCE [LARGE SCALE GENOMIC DNA]</scope>
    <source>
        <strain evidence="3">Snail1</strain>
        <tissue evidence="3">Muscle</tissue>
    </source>
</reference>
<feature type="signal peptide" evidence="2">
    <location>
        <begin position="1"/>
        <end position="16"/>
    </location>
</feature>
<protein>
    <submittedName>
        <fullName evidence="3">Uncharacterized protein</fullName>
    </submittedName>
</protein>
<feature type="chain" id="PRO_5042995497" evidence="2">
    <location>
        <begin position="17"/>
        <end position="217"/>
    </location>
</feature>
<organism evidence="3 4">
    <name type="scientific">Littorina saxatilis</name>
    <dbReference type="NCBI Taxonomy" id="31220"/>
    <lineage>
        <taxon>Eukaryota</taxon>
        <taxon>Metazoa</taxon>
        <taxon>Spiralia</taxon>
        <taxon>Lophotrochozoa</taxon>
        <taxon>Mollusca</taxon>
        <taxon>Gastropoda</taxon>
        <taxon>Caenogastropoda</taxon>
        <taxon>Littorinimorpha</taxon>
        <taxon>Littorinoidea</taxon>
        <taxon>Littorinidae</taxon>
        <taxon>Littorina</taxon>
    </lineage>
</organism>
<gene>
    <name evidence="3" type="ORF">V1264_022470</name>
</gene>
<sequence>MALVLLCSAQLQGAEAGYNQRPRHQPSSDDCVSVRPSNYNGQNKKVAVARCDALEGLANVTDAQIGQLSETVNSVTVTATSNQQNITQILEPLDDLEGDGESLIAPFARPPGGERRRICAVNSLLEVAELCRLELGVRIPNPFFFHLACDDPIVVDVFGSQSCPETFWNLEKGCISVNGDKLPFECLVEPEPGAVCNDIVFISCDGFATAPLDPDTP</sequence>
<evidence type="ECO:0000313" key="3">
    <source>
        <dbReference type="EMBL" id="KAK7088563.1"/>
    </source>
</evidence>
<name>A0AAN9FXG3_9CAEN</name>
<comment type="caution">
    <text evidence="3">The sequence shown here is derived from an EMBL/GenBank/DDBJ whole genome shotgun (WGS) entry which is preliminary data.</text>
</comment>
<evidence type="ECO:0000313" key="4">
    <source>
        <dbReference type="Proteomes" id="UP001374579"/>
    </source>
</evidence>
<dbReference type="Proteomes" id="UP001374579">
    <property type="component" value="Unassembled WGS sequence"/>
</dbReference>
<keyword evidence="4" id="KW-1185">Reference proteome</keyword>
<evidence type="ECO:0000256" key="2">
    <source>
        <dbReference type="SAM" id="SignalP"/>
    </source>
</evidence>
<accession>A0AAN9FXG3</accession>
<evidence type="ECO:0000256" key="1">
    <source>
        <dbReference type="SAM" id="MobiDB-lite"/>
    </source>
</evidence>